<organism evidence="2 3">
    <name type="scientific">Caldibacillus debilis</name>
    <dbReference type="NCBI Taxonomy" id="301148"/>
    <lineage>
        <taxon>Bacteria</taxon>
        <taxon>Bacillati</taxon>
        <taxon>Bacillota</taxon>
        <taxon>Bacilli</taxon>
        <taxon>Bacillales</taxon>
        <taxon>Bacillaceae</taxon>
        <taxon>Caldibacillus</taxon>
    </lineage>
</organism>
<dbReference type="Proteomes" id="UP000257014">
    <property type="component" value="Unassembled WGS sequence"/>
</dbReference>
<feature type="region of interest" description="Disordered" evidence="1">
    <location>
        <begin position="1"/>
        <end position="20"/>
    </location>
</feature>
<dbReference type="AlphaFoldDB" id="A0A3E0K138"/>
<feature type="compositionally biased region" description="Basic residues" evidence="1">
    <location>
        <begin position="103"/>
        <end position="113"/>
    </location>
</feature>
<gene>
    <name evidence="2" type="ORF">C6P37_13795</name>
</gene>
<name>A0A3E0K138_9BACI</name>
<feature type="compositionally biased region" description="Basic and acidic residues" evidence="1">
    <location>
        <begin position="39"/>
        <end position="51"/>
    </location>
</feature>
<proteinExistence type="predicted"/>
<comment type="caution">
    <text evidence="2">The sequence shown here is derived from an EMBL/GenBank/DDBJ whole genome shotgun (WGS) entry which is preliminary data.</text>
</comment>
<evidence type="ECO:0000313" key="2">
    <source>
        <dbReference type="EMBL" id="REJ26252.1"/>
    </source>
</evidence>
<sequence length="113" mass="12670">MAGSGGCPSGRKGDRPRPALKSIFSVREERWQGGGKAESALDRRGPKKGEWNQETGPHPVKKGFRPENSRLWMPMDLIRACFDCLPSAKRRRTPRKEDAERKCIRRAKGAANP</sequence>
<feature type="region of interest" description="Disordered" evidence="1">
    <location>
        <begin position="26"/>
        <end position="66"/>
    </location>
</feature>
<accession>A0A3E0K138</accession>
<feature type="region of interest" description="Disordered" evidence="1">
    <location>
        <begin position="89"/>
        <end position="113"/>
    </location>
</feature>
<dbReference type="EMBL" id="QEWE01000027">
    <property type="protein sequence ID" value="REJ26252.1"/>
    <property type="molecule type" value="Genomic_DNA"/>
</dbReference>
<reference evidence="2 3" key="1">
    <citation type="submission" date="2018-03" db="EMBL/GenBank/DDBJ databases">
        <authorList>
            <person name="Keele B.F."/>
        </authorList>
    </citation>
    <scope>NUCLEOTIDE SEQUENCE [LARGE SCALE GENOMIC DNA]</scope>
    <source>
        <strain evidence="2">ZCTH4_d</strain>
    </source>
</reference>
<evidence type="ECO:0000313" key="3">
    <source>
        <dbReference type="Proteomes" id="UP000257014"/>
    </source>
</evidence>
<protein>
    <submittedName>
        <fullName evidence="2">Uncharacterized protein</fullName>
    </submittedName>
</protein>
<evidence type="ECO:0000256" key="1">
    <source>
        <dbReference type="SAM" id="MobiDB-lite"/>
    </source>
</evidence>